<dbReference type="Gene3D" id="3.40.50.2300">
    <property type="match status" value="2"/>
</dbReference>
<sequence>MATVIDVAKEADVSVATVSRVLNNSFMVTEEKRERVLAAIEKVGYKVSTKNKELKRNNSKVILVITGTLIEDLFNSFQDTAGDLGYHVIYHYCSNPSSTEGAKEVISILKNNIIAGIVLLDITESNNDFKQIISHYPVVQIGKPLLDTTDKYIVSADDRTIAYDVVSHLIQTGKKRIAIISGASEGRISHFEKERERGYIDALRDNDLPCDDSLKFNVDFTMDGGSDATKKILALENRPDAIFCISDNLAVGCIYRLKRAGISIPDEISVAGVDNSEITDFFDPPITTVDQSFKEIGSETIRMLVSLINGELSRGRKIYIDHQLVIRSSTIKEV</sequence>
<dbReference type="InterPro" id="IPR028082">
    <property type="entry name" value="Peripla_BP_I"/>
</dbReference>
<comment type="caution">
    <text evidence="5">The sequence shown here is derived from an EMBL/GenBank/DDBJ whole genome shotgun (WGS) entry which is preliminary data.</text>
</comment>
<dbReference type="GO" id="GO:0000976">
    <property type="term" value="F:transcription cis-regulatory region binding"/>
    <property type="evidence" value="ECO:0007669"/>
    <property type="project" value="TreeGrafter"/>
</dbReference>
<dbReference type="InterPro" id="IPR000843">
    <property type="entry name" value="HTH_LacI"/>
</dbReference>
<dbReference type="PROSITE" id="PS00356">
    <property type="entry name" value="HTH_LACI_1"/>
    <property type="match status" value="1"/>
</dbReference>
<dbReference type="GO" id="GO:0003700">
    <property type="term" value="F:DNA-binding transcription factor activity"/>
    <property type="evidence" value="ECO:0007669"/>
    <property type="project" value="TreeGrafter"/>
</dbReference>
<evidence type="ECO:0000256" key="2">
    <source>
        <dbReference type="ARBA" id="ARBA00023125"/>
    </source>
</evidence>
<dbReference type="PRINTS" id="PR00036">
    <property type="entry name" value="HTHLACI"/>
</dbReference>
<evidence type="ECO:0000256" key="3">
    <source>
        <dbReference type="ARBA" id="ARBA00023163"/>
    </source>
</evidence>
<dbReference type="AlphaFoldDB" id="A0A1S8T8Z4"/>
<feature type="domain" description="HTH lacI-type" evidence="4">
    <location>
        <begin position="2"/>
        <end position="56"/>
    </location>
</feature>
<evidence type="ECO:0000313" key="6">
    <source>
        <dbReference type="Proteomes" id="UP000190890"/>
    </source>
</evidence>
<accession>A0A1S8T8Z4</accession>
<reference evidence="5 6" key="1">
    <citation type="submission" date="2016-05" db="EMBL/GenBank/DDBJ databases">
        <title>Microbial solvent formation.</title>
        <authorList>
            <person name="Poehlein A."/>
            <person name="Montoya Solano J.D."/>
            <person name="Flitsch S."/>
            <person name="Krabben P."/>
            <person name="Duerre P."/>
            <person name="Daniel R."/>
        </authorList>
    </citation>
    <scope>NUCLEOTIDE SEQUENCE [LARGE SCALE GENOMIC DNA]</scope>
    <source>
        <strain evidence="5 6">DSM 2619</strain>
    </source>
</reference>
<dbReference type="InterPro" id="IPR046335">
    <property type="entry name" value="LacI/GalR-like_sensor"/>
</dbReference>
<evidence type="ECO:0000313" key="5">
    <source>
        <dbReference type="EMBL" id="OOM74081.1"/>
    </source>
</evidence>
<organism evidence="5 6">
    <name type="scientific">Clostridium puniceum</name>
    <dbReference type="NCBI Taxonomy" id="29367"/>
    <lineage>
        <taxon>Bacteria</taxon>
        <taxon>Bacillati</taxon>
        <taxon>Bacillota</taxon>
        <taxon>Clostridia</taxon>
        <taxon>Eubacteriales</taxon>
        <taxon>Clostridiaceae</taxon>
        <taxon>Clostridium</taxon>
    </lineage>
</organism>
<dbReference type="PANTHER" id="PTHR30146:SF109">
    <property type="entry name" value="HTH-TYPE TRANSCRIPTIONAL REGULATOR GALS"/>
    <property type="match status" value="1"/>
</dbReference>
<evidence type="ECO:0000256" key="1">
    <source>
        <dbReference type="ARBA" id="ARBA00023015"/>
    </source>
</evidence>
<dbReference type="EMBL" id="LZZM01000204">
    <property type="protein sequence ID" value="OOM74081.1"/>
    <property type="molecule type" value="Genomic_DNA"/>
</dbReference>
<dbReference type="PROSITE" id="PS50932">
    <property type="entry name" value="HTH_LACI_2"/>
    <property type="match status" value="1"/>
</dbReference>
<dbReference type="PANTHER" id="PTHR30146">
    <property type="entry name" value="LACI-RELATED TRANSCRIPTIONAL REPRESSOR"/>
    <property type="match status" value="1"/>
</dbReference>
<keyword evidence="3" id="KW-0804">Transcription</keyword>
<evidence type="ECO:0000259" key="4">
    <source>
        <dbReference type="PROSITE" id="PS50932"/>
    </source>
</evidence>
<dbReference type="Gene3D" id="1.10.260.40">
    <property type="entry name" value="lambda repressor-like DNA-binding domains"/>
    <property type="match status" value="1"/>
</dbReference>
<dbReference type="Proteomes" id="UP000190890">
    <property type="component" value="Unassembled WGS sequence"/>
</dbReference>
<keyword evidence="6" id="KW-1185">Reference proteome</keyword>
<dbReference type="InterPro" id="IPR010982">
    <property type="entry name" value="Lambda_DNA-bd_dom_sf"/>
</dbReference>
<proteinExistence type="predicted"/>
<name>A0A1S8T8Z4_9CLOT</name>
<dbReference type="SMART" id="SM00354">
    <property type="entry name" value="HTH_LACI"/>
    <property type="match status" value="1"/>
</dbReference>
<dbReference type="CDD" id="cd01392">
    <property type="entry name" value="HTH_LacI"/>
    <property type="match status" value="1"/>
</dbReference>
<keyword evidence="2" id="KW-0238">DNA-binding</keyword>
<keyword evidence="1" id="KW-0805">Transcription regulation</keyword>
<dbReference type="SUPFAM" id="SSF47413">
    <property type="entry name" value="lambda repressor-like DNA-binding domains"/>
    <property type="match status" value="1"/>
</dbReference>
<gene>
    <name evidence="5" type="primary">cytR_3</name>
    <name evidence="5" type="ORF">CLPUN_41420</name>
</gene>
<dbReference type="Pfam" id="PF13377">
    <property type="entry name" value="Peripla_BP_3"/>
    <property type="match status" value="1"/>
</dbReference>
<dbReference type="STRING" id="29367.CLPUN_41420"/>
<dbReference type="Pfam" id="PF00356">
    <property type="entry name" value="LacI"/>
    <property type="match status" value="1"/>
</dbReference>
<dbReference type="SUPFAM" id="SSF53822">
    <property type="entry name" value="Periplasmic binding protein-like I"/>
    <property type="match status" value="1"/>
</dbReference>
<dbReference type="OrthoDB" id="9784962at2"/>
<protein>
    <submittedName>
        <fullName evidence="5">HTH-type transcriptional repressor CytR</fullName>
    </submittedName>
</protein>
<dbReference type="RefSeq" id="WP_077849102.1">
    <property type="nucleotide sequence ID" value="NZ_LZZM01000204.1"/>
</dbReference>